<reference evidence="8" key="1">
    <citation type="submission" date="2025-08" db="UniProtKB">
        <authorList>
            <consortium name="Ensembl"/>
        </authorList>
    </citation>
    <scope>IDENTIFICATION</scope>
</reference>
<dbReference type="Proteomes" id="UP000694728">
    <property type="component" value="Unplaced"/>
</dbReference>
<keyword evidence="2 6" id="KW-0812">Transmembrane</keyword>
<accession>A0A8D1IPH2</accession>
<sequence>MLTCRGGDSTKANGTGGRSFYGPMAWGTGRAFDEGSAVGKMAATLGPSGWWQRWWRRLSTRDGSRMLLLLLLLGSGQGPRQVGAGQTFEYLKREHSLSKPYQGVGTGSSSLWNLMGNAMVMTQYIRLTPDMQSKQGALWNRVVRIFLPPVIPTAVHVGMPESTSLPSSAFPSLLSQRVFPYISAMVNNGSLSYDHERDGRPTELGGCTAIVRNLHYDTFLVIRYVKRHLTIMMDIDGKHEWRDCIEVPGVRLPRGYYFGTSSITGDLSDNHDVISLKLFELTVERTPEEEKLHRDVFLPSVDNMKLPEMTAPLPPLSGLALFLIVFFSLVFSVFAIVIGIILYNKWQEQSRKRFY</sequence>
<evidence type="ECO:0000256" key="4">
    <source>
        <dbReference type="ARBA" id="ARBA00022989"/>
    </source>
</evidence>
<dbReference type="Pfam" id="PF03388">
    <property type="entry name" value="Lectin_leg-like"/>
    <property type="match status" value="2"/>
</dbReference>
<dbReference type="AlphaFoldDB" id="A0A8D1IPH2"/>
<proteinExistence type="predicted"/>
<evidence type="ECO:0000256" key="2">
    <source>
        <dbReference type="ARBA" id="ARBA00022692"/>
    </source>
</evidence>
<keyword evidence="3" id="KW-0732">Signal</keyword>
<keyword evidence="5 6" id="KW-0472">Membrane</keyword>
<evidence type="ECO:0000256" key="6">
    <source>
        <dbReference type="SAM" id="Phobius"/>
    </source>
</evidence>
<evidence type="ECO:0000313" key="8">
    <source>
        <dbReference type="Ensembl" id="ENSSSCP00045032984.1"/>
    </source>
</evidence>
<evidence type="ECO:0000256" key="1">
    <source>
        <dbReference type="ARBA" id="ARBA00004479"/>
    </source>
</evidence>
<feature type="domain" description="L-type lectin-like" evidence="7">
    <location>
        <begin position="176"/>
        <end position="282"/>
    </location>
</feature>
<feature type="transmembrane region" description="Helical" evidence="6">
    <location>
        <begin position="319"/>
        <end position="343"/>
    </location>
</feature>
<evidence type="ECO:0000313" key="9">
    <source>
        <dbReference type="Proteomes" id="UP000694728"/>
    </source>
</evidence>
<dbReference type="InterPro" id="IPR013320">
    <property type="entry name" value="ConA-like_dom_sf"/>
</dbReference>
<dbReference type="Ensembl" id="ENSSSCT00045047508.1">
    <property type="protein sequence ID" value="ENSSSCP00045032984.1"/>
    <property type="gene ID" value="ENSSSCG00045027797.1"/>
</dbReference>
<dbReference type="Gene3D" id="2.60.120.200">
    <property type="match status" value="2"/>
</dbReference>
<dbReference type="SUPFAM" id="SSF49899">
    <property type="entry name" value="Concanavalin A-like lectins/glucanases"/>
    <property type="match status" value="2"/>
</dbReference>
<organism evidence="8 9">
    <name type="scientific">Sus scrofa</name>
    <name type="common">Pig</name>
    <dbReference type="NCBI Taxonomy" id="9823"/>
    <lineage>
        <taxon>Eukaryota</taxon>
        <taxon>Metazoa</taxon>
        <taxon>Chordata</taxon>
        <taxon>Craniata</taxon>
        <taxon>Vertebrata</taxon>
        <taxon>Euteleostomi</taxon>
        <taxon>Mammalia</taxon>
        <taxon>Eutheria</taxon>
        <taxon>Laurasiatheria</taxon>
        <taxon>Artiodactyla</taxon>
        <taxon>Suina</taxon>
        <taxon>Suidae</taxon>
        <taxon>Sus</taxon>
    </lineage>
</organism>
<evidence type="ECO:0000256" key="5">
    <source>
        <dbReference type="ARBA" id="ARBA00023136"/>
    </source>
</evidence>
<feature type="domain" description="L-type lectin-like" evidence="7">
    <location>
        <begin position="90"/>
        <end position="142"/>
    </location>
</feature>
<keyword evidence="4 6" id="KW-1133">Transmembrane helix</keyword>
<dbReference type="InterPro" id="IPR005052">
    <property type="entry name" value="Lectin_leg"/>
</dbReference>
<protein>
    <submittedName>
        <fullName evidence="8">Lectin, mannose binding 2 like</fullName>
    </submittedName>
</protein>
<dbReference type="PANTHER" id="PTHR12223">
    <property type="entry name" value="VESICULAR MANNOSE-BINDING LECTIN"/>
    <property type="match status" value="1"/>
</dbReference>
<dbReference type="PANTHER" id="PTHR12223:SF20">
    <property type="entry name" value="VIP36-LIKE PROTEIN"/>
    <property type="match status" value="1"/>
</dbReference>
<dbReference type="GO" id="GO:0016020">
    <property type="term" value="C:membrane"/>
    <property type="evidence" value="ECO:0007669"/>
    <property type="project" value="UniProtKB-SubCell"/>
</dbReference>
<name>A0A8D1IPH2_PIG</name>
<evidence type="ECO:0000256" key="3">
    <source>
        <dbReference type="ARBA" id="ARBA00022729"/>
    </source>
</evidence>
<dbReference type="InterPro" id="IPR051136">
    <property type="entry name" value="Intracellular_Lectin-GPT"/>
</dbReference>
<comment type="subcellular location">
    <subcellularLocation>
        <location evidence="1">Membrane</location>
        <topology evidence="1">Single-pass type I membrane protein</topology>
    </subcellularLocation>
</comment>
<evidence type="ECO:0000259" key="7">
    <source>
        <dbReference type="Pfam" id="PF03388"/>
    </source>
</evidence>